<proteinExistence type="predicted"/>
<gene>
    <name evidence="1" type="ORF">B6254_1218</name>
</gene>
<name>A0A2S1KRR5_9LACO</name>
<sequence>MNDAEPWGEDFEGDEVQRGDEGWMIDSEFVPNDKAKMVRYFELNGNRVNTEE</sequence>
<organism evidence="1 2">
    <name type="scientific">Weissella cibaria</name>
    <dbReference type="NCBI Taxonomy" id="137591"/>
    <lineage>
        <taxon>Bacteria</taxon>
        <taxon>Bacillati</taxon>
        <taxon>Bacillota</taxon>
        <taxon>Bacilli</taxon>
        <taxon>Lactobacillales</taxon>
        <taxon>Lactobacillaceae</taxon>
        <taxon>Weissella</taxon>
    </lineage>
</organism>
<dbReference type="Proteomes" id="UP000244870">
    <property type="component" value="Chromosome"/>
</dbReference>
<accession>A0A2S1KRR5</accession>
<evidence type="ECO:0000313" key="1">
    <source>
        <dbReference type="EMBL" id="AWF95623.1"/>
    </source>
</evidence>
<reference evidence="1 2" key="1">
    <citation type="submission" date="2017-04" db="EMBL/GenBank/DDBJ databases">
        <title>Weissella cibaria strain m2 complete genome.</title>
        <authorList>
            <person name="Pan Q."/>
            <person name="Tan M."/>
            <person name="Yao F."/>
            <person name="Su S."/>
        </authorList>
    </citation>
    <scope>NUCLEOTIDE SEQUENCE [LARGE SCALE GENOMIC DNA]</scope>
    <source>
        <strain evidence="1 2">M2</strain>
    </source>
</reference>
<dbReference type="AlphaFoldDB" id="A0A2S1KRR5"/>
<dbReference type="EMBL" id="CP020928">
    <property type="protein sequence ID" value="AWF95623.1"/>
    <property type="molecule type" value="Genomic_DNA"/>
</dbReference>
<protein>
    <submittedName>
        <fullName evidence="1">Uncharacterized protein</fullName>
    </submittedName>
</protein>
<evidence type="ECO:0000313" key="2">
    <source>
        <dbReference type="Proteomes" id="UP000244870"/>
    </source>
</evidence>